<dbReference type="GO" id="GO:0005829">
    <property type="term" value="C:cytosol"/>
    <property type="evidence" value="ECO:0007669"/>
    <property type="project" value="TreeGrafter"/>
</dbReference>
<dbReference type="CDD" id="cd19086">
    <property type="entry name" value="AKR_AKR11C1"/>
    <property type="match status" value="1"/>
</dbReference>
<dbReference type="InterPro" id="IPR036812">
    <property type="entry name" value="NAD(P)_OxRdtase_dom_sf"/>
</dbReference>
<evidence type="ECO:0000259" key="2">
    <source>
        <dbReference type="Pfam" id="PF00248"/>
    </source>
</evidence>
<evidence type="ECO:0000313" key="3">
    <source>
        <dbReference type="EMBL" id="BBI33710.1"/>
    </source>
</evidence>
<dbReference type="Pfam" id="PF00248">
    <property type="entry name" value="Aldo_ket_red"/>
    <property type="match status" value="1"/>
</dbReference>
<dbReference type="KEGG" id="cohn:KCTCHS21_31090"/>
<dbReference type="AlphaFoldDB" id="A0A3T1D6K1"/>
<organism evidence="3 4">
    <name type="scientific">Cohnella abietis</name>
    <dbReference type="NCBI Taxonomy" id="2507935"/>
    <lineage>
        <taxon>Bacteria</taxon>
        <taxon>Bacillati</taxon>
        <taxon>Bacillota</taxon>
        <taxon>Bacilli</taxon>
        <taxon>Bacillales</taxon>
        <taxon>Paenibacillaceae</taxon>
        <taxon>Cohnella</taxon>
    </lineage>
</organism>
<accession>A0A3T1D6K1</accession>
<keyword evidence="1" id="KW-0560">Oxidoreductase</keyword>
<dbReference type="EMBL" id="AP019400">
    <property type="protein sequence ID" value="BBI33710.1"/>
    <property type="molecule type" value="Genomic_DNA"/>
</dbReference>
<dbReference type="PANTHER" id="PTHR43364:SF4">
    <property type="entry name" value="NAD(P)-LINKED OXIDOREDUCTASE SUPERFAMILY PROTEIN"/>
    <property type="match status" value="1"/>
</dbReference>
<dbReference type="Gene3D" id="3.20.20.100">
    <property type="entry name" value="NADP-dependent oxidoreductase domain"/>
    <property type="match status" value="1"/>
</dbReference>
<protein>
    <submittedName>
        <fullName evidence="3">Oxidoreductase</fullName>
    </submittedName>
</protein>
<dbReference type="SUPFAM" id="SSF51430">
    <property type="entry name" value="NAD(P)-linked oxidoreductase"/>
    <property type="match status" value="1"/>
</dbReference>
<feature type="domain" description="NADP-dependent oxidoreductase" evidence="2">
    <location>
        <begin position="52"/>
        <end position="330"/>
    </location>
</feature>
<evidence type="ECO:0000313" key="4">
    <source>
        <dbReference type="Proteomes" id="UP000289856"/>
    </source>
</evidence>
<dbReference type="GO" id="GO:0016491">
    <property type="term" value="F:oxidoreductase activity"/>
    <property type="evidence" value="ECO:0007669"/>
    <property type="project" value="UniProtKB-KW"/>
</dbReference>
<dbReference type="PANTHER" id="PTHR43364">
    <property type="entry name" value="NADH-SPECIFIC METHYLGLYOXAL REDUCTASE-RELATED"/>
    <property type="match status" value="1"/>
</dbReference>
<dbReference type="Proteomes" id="UP000289856">
    <property type="component" value="Chromosome"/>
</dbReference>
<name>A0A3T1D6K1_9BACL</name>
<dbReference type="InterPro" id="IPR050523">
    <property type="entry name" value="AKR_Detox_Biosynth"/>
</dbReference>
<keyword evidence="4" id="KW-1185">Reference proteome</keyword>
<proteinExistence type="predicted"/>
<gene>
    <name evidence="3" type="ORF">KCTCHS21_31090</name>
</gene>
<dbReference type="InterPro" id="IPR023210">
    <property type="entry name" value="NADP_OxRdtase_dom"/>
</dbReference>
<reference evidence="3 4" key="1">
    <citation type="submission" date="2019-01" db="EMBL/GenBank/DDBJ databases">
        <title>Complete genome sequence of Cohnella hallensis HS21 isolated from Korean fir (Abies koreana) rhizospheric soil.</title>
        <authorList>
            <person name="Jiang L."/>
            <person name="Kang S.W."/>
            <person name="Kim S."/>
            <person name="Jung J."/>
            <person name="Kim C.Y."/>
            <person name="Kim D.H."/>
            <person name="Kim S.W."/>
            <person name="Lee J."/>
        </authorList>
    </citation>
    <scope>NUCLEOTIDE SEQUENCE [LARGE SCALE GENOMIC DNA]</scope>
    <source>
        <strain evidence="3 4">HS21</strain>
    </source>
</reference>
<evidence type="ECO:0000256" key="1">
    <source>
        <dbReference type="ARBA" id="ARBA00023002"/>
    </source>
</evidence>
<sequence length="339" mass="37932">MFMEAAVTCPSEFRAWRIYRKQRLFNYKSNIKVEAQMRYRTLGKTDLRVSVVGIGTWQFGGEWGRTYEQEEVNAILGRGKELGINLIDTAECYGDHLSESLIGESIRGSREDWIVATKFGHHFHRNFERTDVYEAKDVVSQLELSLKALKTDYIDLYQFHSGPDVAFDKDELWNILNKQVEAGKIRHLGISIGSNLNIHQTSQASKVNAGAIQVVYNRLDRNPEKEVFPSCIEQNLGVLARVPLASGLLSGKYKPGAKFAADDVRSRRDAAVLDKHMQEVEAIKRDEVPEGTDMAAWALAWCINNPAVTSVIPGCKDPAQVEANAAAIELVEAGHPQDV</sequence>